<dbReference type="EC" id="5.2.1.8" evidence="7"/>
<dbReference type="Pfam" id="PF00254">
    <property type="entry name" value="FKBP_C"/>
    <property type="match status" value="1"/>
</dbReference>
<dbReference type="PROSITE" id="PS51257">
    <property type="entry name" value="PROKAR_LIPOPROTEIN"/>
    <property type="match status" value="1"/>
</dbReference>
<evidence type="ECO:0000313" key="11">
    <source>
        <dbReference type="Proteomes" id="UP000484015"/>
    </source>
</evidence>
<keyword evidence="8" id="KW-0732">Signal</keyword>
<dbReference type="PANTHER" id="PTHR43811:SF19">
    <property type="entry name" value="39 KDA FK506-BINDING NUCLEAR PROTEIN"/>
    <property type="match status" value="1"/>
</dbReference>
<comment type="function">
    <text evidence="5">PPIases accelerate the folding of proteins.</text>
</comment>
<evidence type="ECO:0000256" key="3">
    <source>
        <dbReference type="ARBA" id="ARBA00023110"/>
    </source>
</evidence>
<dbReference type="InterPro" id="IPR046357">
    <property type="entry name" value="PPIase_dom_sf"/>
</dbReference>
<evidence type="ECO:0000256" key="1">
    <source>
        <dbReference type="ARBA" id="ARBA00000971"/>
    </source>
</evidence>
<accession>A0A6L6PVI8</accession>
<sequence>MTRSLFAFVFAAVAATQACAQAPASQQGVAQAEETPAAASAAASAPVVAGSAQPGPAADQLIVTDHKVGTGKEAMAGSTVRVNYTGWLYRPLAKNQRGKKFDSSVGREPLEFTVGRGQVIKGWDQGVQGMKVGGKRTLIIPAELAYGSRSMGNDIPANSALIFDVELVGVK</sequence>
<evidence type="ECO:0000256" key="5">
    <source>
        <dbReference type="ARBA" id="ARBA00056164"/>
    </source>
</evidence>
<dbReference type="RefSeq" id="WP_155437474.1">
    <property type="nucleotide sequence ID" value="NZ_WNLA01000001.1"/>
</dbReference>
<proteinExistence type="inferred from homology"/>
<keyword evidence="3 6" id="KW-0697">Rotamase</keyword>
<evidence type="ECO:0000256" key="2">
    <source>
        <dbReference type="ARBA" id="ARBA00006577"/>
    </source>
</evidence>
<evidence type="ECO:0000313" key="10">
    <source>
        <dbReference type="EMBL" id="MTW01124.1"/>
    </source>
</evidence>
<dbReference type="AlphaFoldDB" id="A0A6L6PVI8"/>
<dbReference type="GO" id="GO:0003755">
    <property type="term" value="F:peptidyl-prolyl cis-trans isomerase activity"/>
    <property type="evidence" value="ECO:0007669"/>
    <property type="project" value="UniProtKB-UniRule"/>
</dbReference>
<comment type="catalytic activity">
    <reaction evidence="1 6 7">
        <text>[protein]-peptidylproline (omega=180) = [protein]-peptidylproline (omega=0)</text>
        <dbReference type="Rhea" id="RHEA:16237"/>
        <dbReference type="Rhea" id="RHEA-COMP:10747"/>
        <dbReference type="Rhea" id="RHEA-COMP:10748"/>
        <dbReference type="ChEBI" id="CHEBI:83833"/>
        <dbReference type="ChEBI" id="CHEBI:83834"/>
        <dbReference type="EC" id="5.2.1.8"/>
    </reaction>
</comment>
<dbReference type="SUPFAM" id="SSF54534">
    <property type="entry name" value="FKBP-like"/>
    <property type="match status" value="1"/>
</dbReference>
<comment type="similarity">
    <text evidence="2 7">Belongs to the FKBP-type PPIase family.</text>
</comment>
<protein>
    <recommendedName>
        <fullName evidence="7">Peptidyl-prolyl cis-trans isomerase</fullName>
        <ecNumber evidence="7">5.2.1.8</ecNumber>
    </recommendedName>
</protein>
<gene>
    <name evidence="10" type="ORF">GM668_03380</name>
</gene>
<reference evidence="10 11" key="1">
    <citation type="submission" date="2019-11" db="EMBL/GenBank/DDBJ databases">
        <title>Type strains purchased from KCTC, JCM and DSMZ.</title>
        <authorList>
            <person name="Lu H."/>
        </authorList>
    </citation>
    <scope>NUCLEOTIDE SEQUENCE [LARGE SCALE GENOMIC DNA]</scope>
    <source>
        <strain evidence="10 11">KCTC 42409</strain>
    </source>
</reference>
<name>A0A6L6PVI8_9BURK</name>
<dbReference type="InterPro" id="IPR001179">
    <property type="entry name" value="PPIase_FKBP_dom"/>
</dbReference>
<organism evidence="10 11">
    <name type="scientific">Pseudoduganella ginsengisoli</name>
    <dbReference type="NCBI Taxonomy" id="1462440"/>
    <lineage>
        <taxon>Bacteria</taxon>
        <taxon>Pseudomonadati</taxon>
        <taxon>Pseudomonadota</taxon>
        <taxon>Betaproteobacteria</taxon>
        <taxon>Burkholderiales</taxon>
        <taxon>Oxalobacteraceae</taxon>
        <taxon>Telluria group</taxon>
        <taxon>Pseudoduganella</taxon>
    </lineage>
</organism>
<evidence type="ECO:0000256" key="6">
    <source>
        <dbReference type="PROSITE-ProRule" id="PRU00277"/>
    </source>
</evidence>
<keyword evidence="11" id="KW-1185">Reference proteome</keyword>
<feature type="signal peptide" evidence="8">
    <location>
        <begin position="1"/>
        <end position="20"/>
    </location>
</feature>
<keyword evidence="4 6" id="KW-0413">Isomerase</keyword>
<dbReference type="FunFam" id="3.10.50.40:FF:000006">
    <property type="entry name" value="Peptidyl-prolyl cis-trans isomerase"/>
    <property type="match status" value="1"/>
</dbReference>
<dbReference type="PANTHER" id="PTHR43811">
    <property type="entry name" value="FKBP-TYPE PEPTIDYL-PROLYL CIS-TRANS ISOMERASE FKPA"/>
    <property type="match status" value="1"/>
</dbReference>
<evidence type="ECO:0000256" key="8">
    <source>
        <dbReference type="SAM" id="SignalP"/>
    </source>
</evidence>
<dbReference type="EMBL" id="WNLA01000001">
    <property type="protein sequence ID" value="MTW01124.1"/>
    <property type="molecule type" value="Genomic_DNA"/>
</dbReference>
<evidence type="ECO:0000256" key="4">
    <source>
        <dbReference type="ARBA" id="ARBA00023235"/>
    </source>
</evidence>
<evidence type="ECO:0000256" key="7">
    <source>
        <dbReference type="RuleBase" id="RU003915"/>
    </source>
</evidence>
<comment type="caution">
    <text evidence="10">The sequence shown here is derived from an EMBL/GenBank/DDBJ whole genome shotgun (WGS) entry which is preliminary data.</text>
</comment>
<feature type="domain" description="PPIase FKBP-type" evidence="9">
    <location>
        <begin position="77"/>
        <end position="171"/>
    </location>
</feature>
<feature type="chain" id="PRO_5027111992" description="Peptidyl-prolyl cis-trans isomerase" evidence="8">
    <location>
        <begin position="21"/>
        <end position="171"/>
    </location>
</feature>
<dbReference type="Proteomes" id="UP000484015">
    <property type="component" value="Unassembled WGS sequence"/>
</dbReference>
<dbReference type="OrthoDB" id="280278at2"/>
<evidence type="ECO:0000259" key="9">
    <source>
        <dbReference type="PROSITE" id="PS50059"/>
    </source>
</evidence>
<dbReference type="PROSITE" id="PS50059">
    <property type="entry name" value="FKBP_PPIASE"/>
    <property type="match status" value="1"/>
</dbReference>
<dbReference type="Gene3D" id="3.10.50.40">
    <property type="match status" value="1"/>
</dbReference>